<accession>A0A1Q8ZKA0</accession>
<dbReference type="AlphaFoldDB" id="A0A1Q8ZKA0"/>
<feature type="non-terminal residue" evidence="1">
    <location>
        <position position="32"/>
    </location>
</feature>
<protein>
    <submittedName>
        <fullName evidence="1">Uncharacterized protein</fullName>
    </submittedName>
</protein>
<proteinExistence type="predicted"/>
<evidence type="ECO:0000313" key="2">
    <source>
        <dbReference type="Proteomes" id="UP000186817"/>
    </source>
</evidence>
<dbReference type="Proteomes" id="UP000186817">
    <property type="component" value="Unassembled WGS sequence"/>
</dbReference>
<name>A0A1Q8ZKA0_SYMMI</name>
<sequence>VRLQCRGELRVGHPPGADETYEKRCTVELAAL</sequence>
<comment type="caution">
    <text evidence="1">The sequence shown here is derived from an EMBL/GenBank/DDBJ whole genome shotgun (WGS) entry which is preliminary data.</text>
</comment>
<evidence type="ECO:0000313" key="1">
    <source>
        <dbReference type="EMBL" id="OLP24497.1"/>
    </source>
</evidence>
<organism evidence="1 2">
    <name type="scientific">Symbiodinium microadriaticum</name>
    <name type="common">Dinoflagellate</name>
    <name type="synonym">Zooxanthella microadriatica</name>
    <dbReference type="NCBI Taxonomy" id="2951"/>
    <lineage>
        <taxon>Eukaryota</taxon>
        <taxon>Sar</taxon>
        <taxon>Alveolata</taxon>
        <taxon>Dinophyceae</taxon>
        <taxon>Suessiales</taxon>
        <taxon>Symbiodiniaceae</taxon>
        <taxon>Symbiodinium</taxon>
    </lineage>
</organism>
<feature type="non-terminal residue" evidence="1">
    <location>
        <position position="1"/>
    </location>
</feature>
<dbReference type="EMBL" id="LSRX01009319">
    <property type="protein sequence ID" value="OLP24497.1"/>
    <property type="molecule type" value="Genomic_DNA"/>
</dbReference>
<reference evidence="1 2" key="1">
    <citation type="submission" date="2016-02" db="EMBL/GenBank/DDBJ databases">
        <title>Genome analysis of coral dinoflagellate symbionts highlights evolutionary adaptations to a symbiotic lifestyle.</title>
        <authorList>
            <person name="Aranda M."/>
            <person name="Li Y."/>
            <person name="Liew Y.J."/>
            <person name="Baumgarten S."/>
            <person name="Simakov O."/>
            <person name="Wilson M."/>
            <person name="Piel J."/>
            <person name="Ashoor H."/>
            <person name="Bougouffa S."/>
            <person name="Bajic V.B."/>
            <person name="Ryu T."/>
            <person name="Ravasi T."/>
            <person name="Bayer T."/>
            <person name="Micklem G."/>
            <person name="Kim H."/>
            <person name="Bhak J."/>
            <person name="Lajeunesse T.C."/>
            <person name="Voolstra C.R."/>
        </authorList>
    </citation>
    <scope>NUCLEOTIDE SEQUENCE [LARGE SCALE GENOMIC DNA]</scope>
    <source>
        <strain evidence="1 2">CCMP2467</strain>
    </source>
</reference>
<keyword evidence="2" id="KW-1185">Reference proteome</keyword>
<gene>
    <name evidence="1" type="ORF">AK812_SmicGene48936</name>
</gene>